<name>A0A922I8F6_DERFA</name>
<evidence type="ECO:0000313" key="1">
    <source>
        <dbReference type="EMBL" id="KAH9526876.1"/>
    </source>
</evidence>
<keyword evidence="2" id="KW-1185">Reference proteome</keyword>
<dbReference type="Proteomes" id="UP000790347">
    <property type="component" value="Unassembled WGS sequence"/>
</dbReference>
<gene>
    <name evidence="1" type="ORF">DERF_000934</name>
</gene>
<organism evidence="1 2">
    <name type="scientific">Dermatophagoides farinae</name>
    <name type="common">American house dust mite</name>
    <dbReference type="NCBI Taxonomy" id="6954"/>
    <lineage>
        <taxon>Eukaryota</taxon>
        <taxon>Metazoa</taxon>
        <taxon>Ecdysozoa</taxon>
        <taxon>Arthropoda</taxon>
        <taxon>Chelicerata</taxon>
        <taxon>Arachnida</taxon>
        <taxon>Acari</taxon>
        <taxon>Acariformes</taxon>
        <taxon>Sarcoptiformes</taxon>
        <taxon>Astigmata</taxon>
        <taxon>Psoroptidia</taxon>
        <taxon>Analgoidea</taxon>
        <taxon>Pyroglyphidae</taxon>
        <taxon>Dermatophagoidinae</taxon>
        <taxon>Dermatophagoides</taxon>
    </lineage>
</organism>
<protein>
    <submittedName>
        <fullName evidence="1">Uncharacterized protein</fullName>
    </submittedName>
</protein>
<comment type="caution">
    <text evidence="1">The sequence shown here is derived from an EMBL/GenBank/DDBJ whole genome shotgun (WGS) entry which is preliminary data.</text>
</comment>
<evidence type="ECO:0000313" key="2">
    <source>
        <dbReference type="Proteomes" id="UP000790347"/>
    </source>
</evidence>
<reference evidence="1" key="1">
    <citation type="submission" date="2013-05" db="EMBL/GenBank/DDBJ databases">
        <authorList>
            <person name="Yim A.K.Y."/>
            <person name="Chan T.F."/>
            <person name="Ji K.M."/>
            <person name="Liu X.Y."/>
            <person name="Zhou J.W."/>
            <person name="Li R.Q."/>
            <person name="Yang K.Y."/>
            <person name="Li J."/>
            <person name="Li M."/>
            <person name="Law P.T.W."/>
            <person name="Wu Y.L."/>
            <person name="Cai Z.L."/>
            <person name="Qin H."/>
            <person name="Bao Y."/>
            <person name="Leung R.K.K."/>
            <person name="Ng P.K.S."/>
            <person name="Zou J."/>
            <person name="Zhong X.J."/>
            <person name="Ran P.X."/>
            <person name="Zhong N.S."/>
            <person name="Liu Z.G."/>
            <person name="Tsui S.K.W."/>
        </authorList>
    </citation>
    <scope>NUCLEOTIDE SEQUENCE</scope>
    <source>
        <strain evidence="1">Derf</strain>
        <tissue evidence="1">Whole organism</tissue>
    </source>
</reference>
<dbReference type="AlphaFoldDB" id="A0A922I8F6"/>
<sequence length="70" mass="8011">MLESRLTSNYEQFSSVLLELIYRLTMYINLTSSVSGDPIFWETEIAKKYHGCNSASLQVNRFETSTGILI</sequence>
<proteinExistence type="predicted"/>
<accession>A0A922I8F6</accession>
<dbReference type="EMBL" id="ASGP02000001">
    <property type="protein sequence ID" value="KAH9526876.1"/>
    <property type="molecule type" value="Genomic_DNA"/>
</dbReference>
<reference evidence="1" key="2">
    <citation type="journal article" date="2022" name="Res Sq">
        <title>Comparative Genomics Reveals Insights into the Divergent Evolution of Astigmatic Mites and Household Pest Adaptations.</title>
        <authorList>
            <person name="Xiong Q."/>
            <person name="Wan A.T.-Y."/>
            <person name="Liu X.-Y."/>
            <person name="Fung C.S.-H."/>
            <person name="Xiao X."/>
            <person name="Malainual N."/>
            <person name="Hou J."/>
            <person name="Wang L."/>
            <person name="Wang M."/>
            <person name="Yang K."/>
            <person name="Cui Y."/>
            <person name="Leung E."/>
            <person name="Nong W."/>
            <person name="Shin S.-K."/>
            <person name="Au S."/>
            <person name="Jeong K.Y."/>
            <person name="Chew F.T."/>
            <person name="Hui J."/>
            <person name="Leung T.F."/>
            <person name="Tungtrongchitr A."/>
            <person name="Zhong N."/>
            <person name="Liu Z."/>
            <person name="Tsui S."/>
        </authorList>
    </citation>
    <scope>NUCLEOTIDE SEQUENCE</scope>
    <source>
        <strain evidence="1">Derf</strain>
        <tissue evidence="1">Whole organism</tissue>
    </source>
</reference>